<keyword evidence="1" id="KW-0472">Membrane</keyword>
<dbReference type="InterPro" id="IPR036388">
    <property type="entry name" value="WH-like_DNA-bd_sf"/>
</dbReference>
<dbReference type="Proteomes" id="UP001597109">
    <property type="component" value="Unassembled WGS sequence"/>
</dbReference>
<gene>
    <name evidence="2" type="ORF">ACFQ1X_11195</name>
</gene>
<dbReference type="RefSeq" id="WP_144841471.1">
    <property type="nucleotide sequence ID" value="NZ_JBHTKI010000016.1"/>
</dbReference>
<dbReference type="EMBL" id="JBHTKI010000016">
    <property type="protein sequence ID" value="MFD1031995.1"/>
    <property type="molecule type" value="Genomic_DNA"/>
</dbReference>
<evidence type="ECO:0000313" key="3">
    <source>
        <dbReference type="Proteomes" id="UP001597109"/>
    </source>
</evidence>
<feature type="transmembrane region" description="Helical" evidence="1">
    <location>
        <begin position="214"/>
        <end position="234"/>
    </location>
</feature>
<name>A0ABW3LBL7_9BACL</name>
<keyword evidence="1" id="KW-0812">Transmembrane</keyword>
<dbReference type="InterPro" id="IPR013324">
    <property type="entry name" value="RNA_pol_sigma_r3/r4-like"/>
</dbReference>
<accession>A0ABW3LBL7</accession>
<organism evidence="2 3">
    <name type="scientific">Metaplanococcus flavidus</name>
    <dbReference type="NCBI Taxonomy" id="569883"/>
    <lineage>
        <taxon>Bacteria</taxon>
        <taxon>Bacillati</taxon>
        <taxon>Bacillota</taxon>
        <taxon>Bacilli</taxon>
        <taxon>Bacillales</taxon>
        <taxon>Caryophanaceae</taxon>
        <taxon>Metaplanococcus</taxon>
    </lineage>
</organism>
<comment type="caution">
    <text evidence="2">The sequence shown here is derived from an EMBL/GenBank/DDBJ whole genome shotgun (WGS) entry which is preliminary data.</text>
</comment>
<dbReference type="SUPFAM" id="SSF88659">
    <property type="entry name" value="Sigma3 and sigma4 domains of RNA polymerase sigma factors"/>
    <property type="match status" value="1"/>
</dbReference>
<protein>
    <submittedName>
        <fullName evidence="2">Sigma-70 family RNA polymerase sigma factor</fullName>
    </submittedName>
</protein>
<sequence>MYADNPFNKAKAGDRQALMDWFQNYQDEIARLAYQAGLQNQQIDALQRDLIESINEKLETLVEEDAENTLYKNAVHLIEKELAESNNKSEGLSLKFEEDQETHKALLRLPLQERLAVILIHFHGKQLKDAAEILMSQETAVESDTLAGLEKIKNELAVESVPDAERRLVLLDKSYNRIEFSNAAEIIEIDKLQAAEPEHAKESVQNKPEKKKTFALIAGASLFLTAVIGASLLFGDQPTVSQQADTSEENPTTVSKEMVKEWEAEFDEIRTTAPERLGLSPETFESLEYVQKADVLKDRTFSRQNVKQLQDDPERMQDQVDVLMLSIETPKGMLDFVENDQLNAAEISKFLVIYTEKTEQLMVIADNLLEKHKDELASAERDGGLAPDMLMNGRVDFPEEIENLTAALREHTLQYIPHPNVNRFRTVRDVNKFYEIRPFSTDGLSNYYMEVIRGAPYYDETGMLMPIEQLPFSITTMAGFLADPMLDPELKSKVEPLLANSFYAMVKGDFNTEVFDGDGVVKEEFRTAWDTSIQLAGNPVTFLLLPILEEFEASGWKESTHFDDLALSDILAAIEMERHGELEAKLPNGDMEIESAFLQLNDYDYNDIMPLYEEFSDSYKMDILSGIEPMEIIKLYYYANKIEDIETMWHLTADDELKPTLEEYTARWKKQPEITETRRSIEIYEDNFTRQGRKVYLIVPASMSGSNQDIQQRREMILITERDHIWLMQNQMDEYYAKEDNFGEFDSRVQTHYNNLLQSESLEAVNNATPAEIAGVFLLALEKEDVNTMRLLINKGELQLEDEEFKSRWITSGQFPAYSEIEGISFRVDIHNTGIQGLQGYVDIYNDLVTRENSHFLPLEKVGESWMVQDMFSH</sequence>
<keyword evidence="1" id="KW-1133">Transmembrane helix</keyword>
<evidence type="ECO:0000313" key="2">
    <source>
        <dbReference type="EMBL" id="MFD1031995.1"/>
    </source>
</evidence>
<evidence type="ECO:0000256" key="1">
    <source>
        <dbReference type="SAM" id="Phobius"/>
    </source>
</evidence>
<keyword evidence="3" id="KW-1185">Reference proteome</keyword>
<proteinExistence type="predicted"/>
<dbReference type="Gene3D" id="1.10.10.10">
    <property type="entry name" value="Winged helix-like DNA-binding domain superfamily/Winged helix DNA-binding domain"/>
    <property type="match status" value="1"/>
</dbReference>
<reference evidence="3" key="1">
    <citation type="journal article" date="2019" name="Int. J. Syst. Evol. Microbiol.">
        <title>The Global Catalogue of Microorganisms (GCM) 10K type strain sequencing project: providing services to taxonomists for standard genome sequencing and annotation.</title>
        <authorList>
            <consortium name="The Broad Institute Genomics Platform"/>
            <consortium name="The Broad Institute Genome Sequencing Center for Infectious Disease"/>
            <person name="Wu L."/>
            <person name="Ma J."/>
        </authorList>
    </citation>
    <scope>NUCLEOTIDE SEQUENCE [LARGE SCALE GENOMIC DNA]</scope>
    <source>
        <strain evidence="3">CCUG 56756</strain>
    </source>
</reference>